<reference evidence="2 3" key="1">
    <citation type="submission" date="2018-03" db="EMBL/GenBank/DDBJ databases">
        <title>Genomic Encyclopedia of Archaeal and Bacterial Type Strains, Phase II (KMG-II): from individual species to whole genera.</title>
        <authorList>
            <person name="Goeker M."/>
        </authorList>
    </citation>
    <scope>NUCLEOTIDE SEQUENCE [LARGE SCALE GENOMIC DNA]</scope>
    <source>
        <strain evidence="2 3">DSM 25027</strain>
    </source>
</reference>
<dbReference type="RefSeq" id="WP_106143881.1">
    <property type="nucleotide sequence ID" value="NZ_PVYX01000001.1"/>
</dbReference>
<evidence type="ECO:0000313" key="2">
    <source>
        <dbReference type="EMBL" id="PRX56952.1"/>
    </source>
</evidence>
<sequence length="199" mass="22844">MKLARLFWSLGSILINGIIGIYIYMMSQAPQGKEERYQYINEHWDVFGSHWKVELLLMTLIAVGALYFAFRTQKISWTIVSVGQLILLLTYPFMLGGYRNTPIELAVMANEMATVVFIFGNVIFFTGLFLLYMKDVHLKRWLRIVAFSLSGIMLVVFLIVFAEVITWGQALAIAPLANIMYLINAYYGFKMTLEPQENS</sequence>
<organism evidence="2 3">
    <name type="scientific">Flagellimonas meridianipacifica</name>
    <dbReference type="NCBI Taxonomy" id="1080225"/>
    <lineage>
        <taxon>Bacteria</taxon>
        <taxon>Pseudomonadati</taxon>
        <taxon>Bacteroidota</taxon>
        <taxon>Flavobacteriia</taxon>
        <taxon>Flavobacteriales</taxon>
        <taxon>Flavobacteriaceae</taxon>
        <taxon>Flagellimonas</taxon>
    </lineage>
</organism>
<dbReference type="Proteomes" id="UP000237640">
    <property type="component" value="Unassembled WGS sequence"/>
</dbReference>
<keyword evidence="1" id="KW-0472">Membrane</keyword>
<keyword evidence="1" id="KW-0812">Transmembrane</keyword>
<evidence type="ECO:0000256" key="1">
    <source>
        <dbReference type="SAM" id="Phobius"/>
    </source>
</evidence>
<proteinExistence type="predicted"/>
<keyword evidence="3" id="KW-1185">Reference proteome</keyword>
<evidence type="ECO:0000313" key="3">
    <source>
        <dbReference type="Proteomes" id="UP000237640"/>
    </source>
</evidence>
<dbReference type="AlphaFoldDB" id="A0A2T0MHB5"/>
<feature type="transmembrane region" description="Helical" evidence="1">
    <location>
        <begin position="171"/>
        <end position="189"/>
    </location>
</feature>
<evidence type="ECO:0008006" key="4">
    <source>
        <dbReference type="Google" id="ProtNLM"/>
    </source>
</evidence>
<accession>A0A2T0MHB5</accession>
<dbReference type="EMBL" id="PVYX01000001">
    <property type="protein sequence ID" value="PRX56952.1"/>
    <property type="molecule type" value="Genomic_DNA"/>
</dbReference>
<comment type="caution">
    <text evidence="2">The sequence shown here is derived from an EMBL/GenBank/DDBJ whole genome shotgun (WGS) entry which is preliminary data.</text>
</comment>
<name>A0A2T0MHB5_9FLAO</name>
<feature type="transmembrane region" description="Helical" evidence="1">
    <location>
        <begin position="144"/>
        <end position="165"/>
    </location>
</feature>
<feature type="transmembrane region" description="Helical" evidence="1">
    <location>
        <begin position="77"/>
        <end position="94"/>
    </location>
</feature>
<feature type="transmembrane region" description="Helical" evidence="1">
    <location>
        <begin position="7"/>
        <end position="25"/>
    </location>
</feature>
<keyword evidence="1" id="KW-1133">Transmembrane helix</keyword>
<protein>
    <recommendedName>
        <fullName evidence="4">DUF998 domain-containing protein</fullName>
    </recommendedName>
</protein>
<dbReference type="OrthoDB" id="1421804at2"/>
<gene>
    <name evidence="2" type="ORF">CLV81_0953</name>
</gene>
<feature type="transmembrane region" description="Helical" evidence="1">
    <location>
        <begin position="51"/>
        <end position="70"/>
    </location>
</feature>
<feature type="transmembrane region" description="Helical" evidence="1">
    <location>
        <begin position="114"/>
        <end position="132"/>
    </location>
</feature>